<dbReference type="OrthoDB" id="6270329at2759"/>
<dbReference type="PROSITE" id="PS50119">
    <property type="entry name" value="ZF_BBOX"/>
    <property type="match status" value="1"/>
</dbReference>
<dbReference type="GeneID" id="115426579"/>
<dbReference type="CDD" id="cd19769">
    <property type="entry name" value="Bbox2_TRIM16-like"/>
    <property type="match status" value="1"/>
</dbReference>
<keyword evidence="3 6" id="KW-0863">Zinc-finger</keyword>
<dbReference type="SMART" id="SM00336">
    <property type="entry name" value="BBOX"/>
    <property type="match status" value="1"/>
</dbReference>
<keyword evidence="5" id="KW-0391">Immunity</keyword>
<accession>A0A673BG64</accession>
<keyword evidence="1" id="KW-0399">Innate immunity</keyword>
<evidence type="ECO:0000259" key="9">
    <source>
        <dbReference type="PROSITE" id="PS50188"/>
    </source>
</evidence>
<sequence>MACSRSMILEDNFLCSICLDVFTRPVSIPCGHNFCFDCIAHHWNNNAPIFQCPLCMETFPIRPMLRVNIFIAEMAEKFKNSATKNSSDRSDKPGNEGVLCNLCTGSKVAAFKSCLVCLMSFCETHLEPHQTVSALKKHKLIKPTENLESWICKAHDQHLELFCRKDHQFVCNICKDTDHKNHKVVSLEEEIEIRKTEQEAQQREMDLMIQTRHQKIQEFRHSIETSRSHARKVLTHSRHVMNAVVDYIKRSQAELTEVIELRQKKTETEAEGFIRDLEEEITQIAQRNRQLSGSVNNDPVTNLQNLFKVTVPPIQVRDWSDVSLEREQFNVQEAAAQFESTVTAEIRKLCDPDLKEMQKYAVDLTLDPDTANSHLIVSEDGKQVVHVDRRRFLPSKPERFDQVLNVLAKEGFSTGKFYYEVQVKDKTQWDLGVANQSINRKGDVRLSPKNGYWTIWLRKEREFTANAGPAVSFHVRGMPEKIGVFVDYEGGLVSFYDVDARAQIFSFSGCDFTEKLFPFFSPCTNDGGKNAAPLIITPVKYKI</sequence>
<evidence type="ECO:0000256" key="1">
    <source>
        <dbReference type="ARBA" id="ARBA00022588"/>
    </source>
</evidence>
<dbReference type="PANTHER" id="PTHR25465:SF32">
    <property type="entry name" value="BLOODTHIRSTY-RELATED GENE FAMILY, MEMBER 16 ISOFORM X1-RELATED"/>
    <property type="match status" value="1"/>
</dbReference>
<dbReference type="InterPro" id="IPR006574">
    <property type="entry name" value="PRY"/>
</dbReference>
<keyword evidence="4" id="KW-0862">Zinc</keyword>
<dbReference type="FunFam" id="2.60.120.920:FF:000004">
    <property type="entry name" value="Butyrophilin subfamily 1 member A1"/>
    <property type="match status" value="1"/>
</dbReference>
<dbReference type="InterPro" id="IPR003879">
    <property type="entry name" value="Butyrophylin_SPRY"/>
</dbReference>
<dbReference type="Gene3D" id="3.30.160.60">
    <property type="entry name" value="Classic Zinc Finger"/>
    <property type="match status" value="1"/>
</dbReference>
<dbReference type="SUPFAM" id="SSF49899">
    <property type="entry name" value="Concanavalin A-like lectins/glucanases"/>
    <property type="match status" value="1"/>
</dbReference>
<dbReference type="Pfam" id="PF25600">
    <property type="entry name" value="TRIM_CC"/>
    <property type="match status" value="1"/>
</dbReference>
<evidence type="ECO:0000259" key="7">
    <source>
        <dbReference type="PROSITE" id="PS50089"/>
    </source>
</evidence>
<dbReference type="SMART" id="SM00449">
    <property type="entry name" value="SPRY"/>
    <property type="match status" value="1"/>
</dbReference>
<feature type="domain" description="B box-type" evidence="8">
    <location>
        <begin position="147"/>
        <end position="187"/>
    </location>
</feature>
<dbReference type="Pfam" id="PF00643">
    <property type="entry name" value="zf-B_box"/>
    <property type="match status" value="1"/>
</dbReference>
<protein>
    <submittedName>
        <fullName evidence="10">E3 ubiquitin-protein ligase TRIM21-like</fullName>
    </submittedName>
</protein>
<dbReference type="Proteomes" id="UP000472271">
    <property type="component" value="Chromosome 10"/>
</dbReference>
<evidence type="ECO:0000256" key="5">
    <source>
        <dbReference type="ARBA" id="ARBA00022859"/>
    </source>
</evidence>
<reference evidence="10" key="2">
    <citation type="submission" date="2025-08" db="UniProtKB">
        <authorList>
            <consortium name="Ensembl"/>
        </authorList>
    </citation>
    <scope>IDENTIFICATION</scope>
</reference>
<dbReference type="GO" id="GO:0005737">
    <property type="term" value="C:cytoplasm"/>
    <property type="evidence" value="ECO:0007669"/>
    <property type="project" value="UniProtKB-ARBA"/>
</dbReference>
<dbReference type="GO" id="GO:0008270">
    <property type="term" value="F:zinc ion binding"/>
    <property type="evidence" value="ECO:0007669"/>
    <property type="project" value="UniProtKB-KW"/>
</dbReference>
<evidence type="ECO:0000313" key="10">
    <source>
        <dbReference type="Ensembl" id="ENSSORP00005041536.1"/>
    </source>
</evidence>
<evidence type="ECO:0000313" key="11">
    <source>
        <dbReference type="Proteomes" id="UP000472271"/>
    </source>
</evidence>
<dbReference type="SUPFAM" id="SSF57845">
    <property type="entry name" value="B-box zinc-binding domain"/>
    <property type="match status" value="1"/>
</dbReference>
<dbReference type="InterPro" id="IPR017907">
    <property type="entry name" value="Znf_RING_CS"/>
</dbReference>
<evidence type="ECO:0000256" key="3">
    <source>
        <dbReference type="ARBA" id="ARBA00022771"/>
    </source>
</evidence>
<keyword evidence="11" id="KW-1185">Reference proteome</keyword>
<dbReference type="InterPro" id="IPR043136">
    <property type="entry name" value="B30.2/SPRY_sf"/>
</dbReference>
<evidence type="ECO:0000259" key="8">
    <source>
        <dbReference type="PROSITE" id="PS50119"/>
    </source>
</evidence>
<organism evidence="10 11">
    <name type="scientific">Sphaeramia orbicularis</name>
    <name type="common">orbiculate cardinalfish</name>
    <dbReference type="NCBI Taxonomy" id="375764"/>
    <lineage>
        <taxon>Eukaryota</taxon>
        <taxon>Metazoa</taxon>
        <taxon>Chordata</taxon>
        <taxon>Craniata</taxon>
        <taxon>Vertebrata</taxon>
        <taxon>Euteleostomi</taxon>
        <taxon>Actinopterygii</taxon>
        <taxon>Neopterygii</taxon>
        <taxon>Teleostei</taxon>
        <taxon>Neoteleostei</taxon>
        <taxon>Acanthomorphata</taxon>
        <taxon>Gobiaria</taxon>
        <taxon>Kurtiformes</taxon>
        <taxon>Apogonoidei</taxon>
        <taxon>Apogonidae</taxon>
        <taxon>Apogoninae</taxon>
        <taxon>Sphaeramia</taxon>
    </lineage>
</organism>
<dbReference type="CDD" id="cd13733">
    <property type="entry name" value="SPRY_PRY_C-I_1"/>
    <property type="match status" value="1"/>
</dbReference>
<dbReference type="Ensembl" id="ENSSORT00005042603.1">
    <property type="protein sequence ID" value="ENSSORP00005041536.1"/>
    <property type="gene ID" value="ENSSORG00005019316.1"/>
</dbReference>
<dbReference type="Gene3D" id="2.60.120.920">
    <property type="match status" value="1"/>
</dbReference>
<dbReference type="PROSITE" id="PS50089">
    <property type="entry name" value="ZF_RING_2"/>
    <property type="match status" value="1"/>
</dbReference>
<dbReference type="InterPro" id="IPR001870">
    <property type="entry name" value="B30.2/SPRY"/>
</dbReference>
<dbReference type="SMART" id="SM00184">
    <property type="entry name" value="RING"/>
    <property type="match status" value="1"/>
</dbReference>
<dbReference type="InterPro" id="IPR027370">
    <property type="entry name" value="Znf-RING_euk"/>
</dbReference>
<dbReference type="InterPro" id="IPR051051">
    <property type="entry name" value="E3_ubiq-ligase_TRIM/RNF"/>
</dbReference>
<dbReference type="InterPro" id="IPR013320">
    <property type="entry name" value="ConA-like_dom_sf"/>
</dbReference>
<dbReference type="Gene3D" id="4.10.830.40">
    <property type="match status" value="1"/>
</dbReference>
<dbReference type="AlphaFoldDB" id="A0A673BG64"/>
<reference evidence="10" key="1">
    <citation type="submission" date="2019-06" db="EMBL/GenBank/DDBJ databases">
        <authorList>
            <consortium name="Wellcome Sanger Institute Data Sharing"/>
        </authorList>
    </citation>
    <scope>NUCLEOTIDE SEQUENCE [LARGE SCALE GENOMIC DNA]</scope>
</reference>
<name>A0A673BG64_9TELE</name>
<proteinExistence type="predicted"/>
<dbReference type="InterPro" id="IPR001841">
    <property type="entry name" value="Znf_RING"/>
</dbReference>
<evidence type="ECO:0000256" key="2">
    <source>
        <dbReference type="ARBA" id="ARBA00022723"/>
    </source>
</evidence>
<dbReference type="PANTHER" id="PTHR25465">
    <property type="entry name" value="B-BOX DOMAIN CONTAINING"/>
    <property type="match status" value="1"/>
</dbReference>
<dbReference type="SUPFAM" id="SSF57850">
    <property type="entry name" value="RING/U-box"/>
    <property type="match status" value="1"/>
</dbReference>
<dbReference type="InterPro" id="IPR003877">
    <property type="entry name" value="SPRY_dom"/>
</dbReference>
<feature type="domain" description="B30.2/SPRY" evidence="9">
    <location>
        <begin position="344"/>
        <end position="541"/>
    </location>
</feature>
<dbReference type="GO" id="GO:0045087">
    <property type="term" value="P:innate immune response"/>
    <property type="evidence" value="ECO:0007669"/>
    <property type="project" value="UniProtKB-KW"/>
</dbReference>
<dbReference type="Pfam" id="PF13765">
    <property type="entry name" value="PRY"/>
    <property type="match status" value="1"/>
</dbReference>
<evidence type="ECO:0000256" key="6">
    <source>
        <dbReference type="PROSITE-ProRule" id="PRU00024"/>
    </source>
</evidence>
<keyword evidence="2" id="KW-0479">Metal-binding</keyword>
<dbReference type="PROSITE" id="PS50188">
    <property type="entry name" value="B302_SPRY"/>
    <property type="match status" value="1"/>
</dbReference>
<dbReference type="InterPro" id="IPR013083">
    <property type="entry name" value="Znf_RING/FYVE/PHD"/>
</dbReference>
<dbReference type="InParanoid" id="A0A673BG64"/>
<dbReference type="Pfam" id="PF13445">
    <property type="entry name" value="zf-RING_UBOX"/>
    <property type="match status" value="1"/>
</dbReference>
<dbReference type="Pfam" id="PF00622">
    <property type="entry name" value="SPRY"/>
    <property type="match status" value="1"/>
</dbReference>
<dbReference type="InterPro" id="IPR000315">
    <property type="entry name" value="Znf_B-box"/>
</dbReference>
<evidence type="ECO:0000256" key="4">
    <source>
        <dbReference type="ARBA" id="ARBA00022833"/>
    </source>
</evidence>
<dbReference type="PROSITE" id="PS00518">
    <property type="entry name" value="ZF_RING_1"/>
    <property type="match status" value="1"/>
</dbReference>
<dbReference type="RefSeq" id="XP_030000535.1">
    <property type="nucleotide sequence ID" value="XM_030144675.1"/>
</dbReference>
<dbReference type="PRINTS" id="PR01407">
    <property type="entry name" value="BUTYPHLNCDUF"/>
</dbReference>
<dbReference type="InterPro" id="IPR058030">
    <property type="entry name" value="TRIM8/14/16/25/29/45/65_CC"/>
</dbReference>
<gene>
    <name evidence="10" type="primary">LOC115426579</name>
</gene>
<dbReference type="Gene3D" id="3.30.40.10">
    <property type="entry name" value="Zinc/RING finger domain, C3HC4 (zinc finger)"/>
    <property type="match status" value="1"/>
</dbReference>
<reference evidence="10" key="3">
    <citation type="submission" date="2025-09" db="UniProtKB">
        <authorList>
            <consortium name="Ensembl"/>
        </authorList>
    </citation>
    <scope>IDENTIFICATION</scope>
</reference>
<dbReference type="SMART" id="SM00589">
    <property type="entry name" value="PRY"/>
    <property type="match status" value="1"/>
</dbReference>
<feature type="domain" description="RING-type" evidence="7">
    <location>
        <begin position="15"/>
        <end position="55"/>
    </location>
</feature>